<accession>A0A8J5F7M7</accession>
<evidence type="ECO:0000256" key="8">
    <source>
        <dbReference type="SAM" id="Phobius"/>
    </source>
</evidence>
<evidence type="ECO:0000256" key="4">
    <source>
        <dbReference type="ARBA" id="ARBA00022729"/>
    </source>
</evidence>
<evidence type="ECO:0000256" key="1">
    <source>
        <dbReference type="ARBA" id="ARBA00004609"/>
    </source>
</evidence>
<evidence type="ECO:0000313" key="10">
    <source>
        <dbReference type="EMBL" id="KAG6481810.1"/>
    </source>
</evidence>
<proteinExistence type="predicted"/>
<dbReference type="Pfam" id="PF07983">
    <property type="entry name" value="X8"/>
    <property type="match status" value="1"/>
</dbReference>
<dbReference type="InterPro" id="IPR012946">
    <property type="entry name" value="X8"/>
</dbReference>
<keyword evidence="3" id="KW-0336">GPI-anchor</keyword>
<dbReference type="SMART" id="SM00768">
    <property type="entry name" value="X8"/>
    <property type="match status" value="1"/>
</dbReference>
<keyword evidence="11" id="KW-1185">Reference proteome</keyword>
<protein>
    <recommendedName>
        <fullName evidence="9">X8 domain-containing protein</fullName>
    </recommendedName>
</protein>
<dbReference type="AlphaFoldDB" id="A0A8J5F7M7"/>
<dbReference type="GO" id="GO:0098552">
    <property type="term" value="C:side of membrane"/>
    <property type="evidence" value="ECO:0007669"/>
    <property type="project" value="UniProtKB-KW"/>
</dbReference>
<dbReference type="GO" id="GO:0009506">
    <property type="term" value="C:plasmodesma"/>
    <property type="evidence" value="ECO:0007669"/>
    <property type="project" value="UniProtKB-ARBA"/>
</dbReference>
<organism evidence="10 11">
    <name type="scientific">Zingiber officinale</name>
    <name type="common">Ginger</name>
    <name type="synonym">Amomum zingiber</name>
    <dbReference type="NCBI Taxonomy" id="94328"/>
    <lineage>
        <taxon>Eukaryota</taxon>
        <taxon>Viridiplantae</taxon>
        <taxon>Streptophyta</taxon>
        <taxon>Embryophyta</taxon>
        <taxon>Tracheophyta</taxon>
        <taxon>Spermatophyta</taxon>
        <taxon>Magnoliopsida</taxon>
        <taxon>Liliopsida</taxon>
        <taxon>Zingiberales</taxon>
        <taxon>Zingiberaceae</taxon>
        <taxon>Zingiber</taxon>
    </lineage>
</organism>
<dbReference type="PANTHER" id="PTHR31044:SF36">
    <property type="entry name" value="CARBOHYDRATE-BINDING X8 DOMAIN SUPERFAMILY PROTEIN"/>
    <property type="match status" value="1"/>
</dbReference>
<gene>
    <name evidence="10" type="ORF">ZIOFF_058431</name>
</gene>
<evidence type="ECO:0000313" key="11">
    <source>
        <dbReference type="Proteomes" id="UP000734854"/>
    </source>
</evidence>
<reference evidence="10 11" key="1">
    <citation type="submission" date="2020-08" db="EMBL/GenBank/DDBJ databases">
        <title>Plant Genome Project.</title>
        <authorList>
            <person name="Zhang R.-G."/>
        </authorList>
    </citation>
    <scope>NUCLEOTIDE SEQUENCE [LARGE SCALE GENOMIC DNA]</scope>
    <source>
        <tissue evidence="10">Rhizome</tissue>
    </source>
</reference>
<keyword evidence="3" id="KW-0449">Lipoprotein</keyword>
<keyword evidence="6" id="KW-1015">Disulfide bond</keyword>
<feature type="domain" description="X8" evidence="9">
    <location>
        <begin position="85"/>
        <end position="170"/>
    </location>
</feature>
<feature type="transmembrane region" description="Helical" evidence="8">
    <location>
        <begin position="37"/>
        <end position="58"/>
    </location>
</feature>
<sequence>MHKKRSLFPSLQKRDRESRDYCGFLHHAIMKKNRKEWAMICGLLMAELFMVMGAAAGVQEKAEAVEPIPTMSPPEGNTTFIEGRTWCVARPGASQFDLENAIAWACGLGGADCSGVQPGAACYRPDTLLAHASFAFNSYYQQNGNSDVACYFGGTAAITTRDPSYGSCKYLASETSAASRLFERDYLVKKLLEILVILCLNVRLGKCTRFD</sequence>
<keyword evidence="2" id="KW-1003">Cell membrane</keyword>
<keyword evidence="8" id="KW-0812">Transmembrane</keyword>
<dbReference type="InterPro" id="IPR044788">
    <property type="entry name" value="X8_dom_prot"/>
</dbReference>
<comment type="subcellular location">
    <subcellularLocation>
        <location evidence="1">Cell membrane</location>
        <topology evidence="1">Lipid-anchor</topology>
        <topology evidence="1">GPI-anchor</topology>
    </subcellularLocation>
</comment>
<keyword evidence="7" id="KW-0325">Glycoprotein</keyword>
<keyword evidence="8" id="KW-1133">Transmembrane helix</keyword>
<evidence type="ECO:0000256" key="2">
    <source>
        <dbReference type="ARBA" id="ARBA00022475"/>
    </source>
</evidence>
<name>A0A8J5F7M7_ZINOF</name>
<comment type="caution">
    <text evidence="10">The sequence shown here is derived from an EMBL/GenBank/DDBJ whole genome shotgun (WGS) entry which is preliminary data.</text>
</comment>
<evidence type="ECO:0000256" key="5">
    <source>
        <dbReference type="ARBA" id="ARBA00023136"/>
    </source>
</evidence>
<keyword evidence="5 8" id="KW-0472">Membrane</keyword>
<evidence type="ECO:0000256" key="3">
    <source>
        <dbReference type="ARBA" id="ARBA00022622"/>
    </source>
</evidence>
<evidence type="ECO:0000256" key="6">
    <source>
        <dbReference type="ARBA" id="ARBA00023157"/>
    </source>
</evidence>
<dbReference type="FunFam" id="1.20.58.1040:FF:000001">
    <property type="entry name" value="Glucan endo-1,3-beta-glucosidase 4"/>
    <property type="match status" value="1"/>
</dbReference>
<evidence type="ECO:0000259" key="9">
    <source>
        <dbReference type="SMART" id="SM00768"/>
    </source>
</evidence>
<dbReference type="GO" id="GO:0005886">
    <property type="term" value="C:plasma membrane"/>
    <property type="evidence" value="ECO:0007669"/>
    <property type="project" value="UniProtKB-SubCell"/>
</dbReference>
<keyword evidence="4" id="KW-0732">Signal</keyword>
<dbReference type="Proteomes" id="UP000734854">
    <property type="component" value="Unassembled WGS sequence"/>
</dbReference>
<dbReference type="EMBL" id="JACMSC010000016">
    <property type="protein sequence ID" value="KAG6481810.1"/>
    <property type="molecule type" value="Genomic_DNA"/>
</dbReference>
<dbReference type="Gene3D" id="1.20.58.1040">
    <property type="match status" value="1"/>
</dbReference>
<dbReference type="PANTHER" id="PTHR31044">
    <property type="entry name" value="BETA-1,3 GLUCANASE"/>
    <property type="match status" value="1"/>
</dbReference>
<evidence type="ECO:0000256" key="7">
    <source>
        <dbReference type="ARBA" id="ARBA00023180"/>
    </source>
</evidence>